<organism evidence="1 2">
    <name type="scientific">Drosophila busckii</name>
    <name type="common">Fruit fly</name>
    <dbReference type="NCBI Taxonomy" id="30019"/>
    <lineage>
        <taxon>Eukaryota</taxon>
        <taxon>Metazoa</taxon>
        <taxon>Ecdysozoa</taxon>
        <taxon>Arthropoda</taxon>
        <taxon>Hexapoda</taxon>
        <taxon>Insecta</taxon>
        <taxon>Pterygota</taxon>
        <taxon>Neoptera</taxon>
        <taxon>Endopterygota</taxon>
        <taxon>Diptera</taxon>
        <taxon>Brachycera</taxon>
        <taxon>Muscomorpha</taxon>
        <taxon>Ephydroidea</taxon>
        <taxon>Drosophilidae</taxon>
        <taxon>Drosophila</taxon>
    </lineage>
</organism>
<proteinExistence type="predicted"/>
<name>A0A0M4F2J8_DROBS</name>
<dbReference type="AlphaFoldDB" id="A0A0M4F2J8"/>
<reference evidence="1 2" key="1">
    <citation type="submission" date="2015-08" db="EMBL/GenBank/DDBJ databases">
        <title>Ancestral chromatin configuration constrains chromatin evolution on differentiating sex chromosomes in Drosophila.</title>
        <authorList>
            <person name="Zhou Q."/>
            <person name="Bachtrog D."/>
        </authorList>
    </citation>
    <scope>NUCLEOTIDE SEQUENCE [LARGE SCALE GENOMIC DNA]</scope>
    <source>
        <tissue evidence="1">Whole larvae</tissue>
    </source>
</reference>
<evidence type="ECO:0000313" key="2">
    <source>
        <dbReference type="Proteomes" id="UP000494163"/>
    </source>
</evidence>
<accession>A0A0M4F2J8</accession>
<keyword evidence="2" id="KW-1185">Reference proteome</keyword>
<dbReference type="Proteomes" id="UP000494163">
    <property type="component" value="Chromosome 3R"/>
</dbReference>
<protein>
    <submittedName>
        <fullName evidence="1">Maker156</fullName>
    </submittedName>
</protein>
<dbReference type="EMBL" id="CP012526">
    <property type="protein sequence ID" value="ALC45320.1"/>
    <property type="molecule type" value="Genomic_DNA"/>
</dbReference>
<sequence>MIPKIVSLSVKLIKWRVLLPKSMKLVFSGKRASS</sequence>
<evidence type="ECO:0000313" key="1">
    <source>
        <dbReference type="EMBL" id="ALC45320.1"/>
    </source>
</evidence>
<gene>
    <name evidence="1" type="ORF">Dbus_chr3Rg70</name>
</gene>